<gene>
    <name evidence="1" type="ORF">KC669_00450</name>
</gene>
<reference evidence="1" key="2">
    <citation type="journal article" date="2021" name="Microbiome">
        <title>Successional dynamics and alternative stable states in a saline activated sludge microbial community over 9 years.</title>
        <authorList>
            <person name="Wang Y."/>
            <person name="Ye J."/>
            <person name="Ju F."/>
            <person name="Liu L."/>
            <person name="Boyd J.A."/>
            <person name="Deng Y."/>
            <person name="Parks D.H."/>
            <person name="Jiang X."/>
            <person name="Yin X."/>
            <person name="Woodcroft B.J."/>
            <person name="Tyson G.W."/>
            <person name="Hugenholtz P."/>
            <person name="Polz M.F."/>
            <person name="Zhang T."/>
        </authorList>
    </citation>
    <scope>NUCLEOTIDE SEQUENCE</scope>
    <source>
        <strain evidence="1">HKST-UBA09</strain>
    </source>
</reference>
<sequence>MSDSDPEPKYSSAEDIYKTIVLDTLEFNGTQEFQISEHTVLEMELQEIDPKMYDAVEKMKLAIDQEATSTILAITPTARIKISGVHKVVPEVIDTIADNLEENGFRLPAFQDEPENILFFEKAMPDNIPAQVALSLGEDNLGQRTLIGYEYQKDQGCVIVNVKRFDPIYIKKKETTVENINKLINILRSVENLLEPYLKPNNL</sequence>
<reference evidence="1" key="1">
    <citation type="submission" date="2020-04" db="EMBL/GenBank/DDBJ databases">
        <authorList>
            <person name="Zhang T."/>
        </authorList>
    </citation>
    <scope>NUCLEOTIDE SEQUENCE</scope>
    <source>
        <strain evidence="1">HKST-UBA09</strain>
    </source>
</reference>
<dbReference type="EMBL" id="JAGQLF010000003">
    <property type="protein sequence ID" value="MCA9386484.1"/>
    <property type="molecule type" value="Genomic_DNA"/>
</dbReference>
<evidence type="ECO:0000313" key="2">
    <source>
        <dbReference type="Proteomes" id="UP000714915"/>
    </source>
</evidence>
<protein>
    <submittedName>
        <fullName evidence="1">Uncharacterized protein</fullName>
    </submittedName>
</protein>
<name>A0A955RL17_9BACT</name>
<evidence type="ECO:0000313" key="1">
    <source>
        <dbReference type="EMBL" id="MCA9386484.1"/>
    </source>
</evidence>
<dbReference type="Proteomes" id="UP000714915">
    <property type="component" value="Unassembled WGS sequence"/>
</dbReference>
<accession>A0A955RL17</accession>
<comment type="caution">
    <text evidence="1">The sequence shown here is derived from an EMBL/GenBank/DDBJ whole genome shotgun (WGS) entry which is preliminary data.</text>
</comment>
<dbReference type="AlphaFoldDB" id="A0A955RL17"/>
<proteinExistence type="predicted"/>
<organism evidence="1 2">
    <name type="scientific">Candidatus Dojkabacteria bacterium</name>
    <dbReference type="NCBI Taxonomy" id="2099670"/>
    <lineage>
        <taxon>Bacteria</taxon>
        <taxon>Candidatus Dojkabacteria</taxon>
    </lineage>
</organism>